<feature type="compositionally biased region" description="Basic and acidic residues" evidence="1">
    <location>
        <begin position="821"/>
        <end position="830"/>
    </location>
</feature>
<feature type="compositionally biased region" description="Basic and acidic residues" evidence="1">
    <location>
        <begin position="11"/>
        <end position="21"/>
    </location>
</feature>
<evidence type="ECO:0000256" key="1">
    <source>
        <dbReference type="SAM" id="MobiDB-lite"/>
    </source>
</evidence>
<feature type="compositionally biased region" description="Low complexity" evidence="1">
    <location>
        <begin position="474"/>
        <end position="485"/>
    </location>
</feature>
<feature type="compositionally biased region" description="Polar residues" evidence="1">
    <location>
        <begin position="746"/>
        <end position="755"/>
    </location>
</feature>
<feature type="compositionally biased region" description="Basic and acidic residues" evidence="1">
    <location>
        <begin position="600"/>
        <end position="617"/>
    </location>
</feature>
<feature type="compositionally biased region" description="Basic and acidic residues" evidence="1">
    <location>
        <begin position="800"/>
        <end position="813"/>
    </location>
</feature>
<reference evidence="2 3" key="1">
    <citation type="submission" date="2017-10" db="EMBL/GenBank/DDBJ databases">
        <title>Comparative genomics in systemic dimorphic fungi from Ajellomycetaceae.</title>
        <authorList>
            <person name="Munoz J.F."/>
            <person name="Mcewen J.G."/>
            <person name="Clay O.K."/>
            <person name="Cuomo C.A."/>
        </authorList>
    </citation>
    <scope>NUCLEOTIDE SEQUENCE [LARGE SCALE GENOMIC DNA]</scope>
    <source>
        <strain evidence="2 3">UAMH5409</strain>
    </source>
</reference>
<dbReference type="STRING" id="1447875.A0A2B7XY05"/>
<feature type="compositionally biased region" description="Basic residues" evidence="1">
    <location>
        <begin position="1"/>
        <end position="10"/>
    </location>
</feature>
<feature type="region of interest" description="Disordered" evidence="1">
    <location>
        <begin position="1"/>
        <end position="57"/>
    </location>
</feature>
<feature type="region of interest" description="Disordered" evidence="1">
    <location>
        <begin position="143"/>
        <end position="208"/>
    </location>
</feature>
<dbReference type="Proteomes" id="UP000223968">
    <property type="component" value="Unassembled WGS sequence"/>
</dbReference>
<evidence type="ECO:0000313" key="3">
    <source>
        <dbReference type="Proteomes" id="UP000223968"/>
    </source>
</evidence>
<name>A0A2B7XY05_9EURO</name>
<feature type="compositionally biased region" description="Polar residues" evidence="1">
    <location>
        <begin position="1101"/>
        <end position="1114"/>
    </location>
</feature>
<feature type="compositionally biased region" description="Polar residues" evidence="1">
    <location>
        <begin position="574"/>
        <end position="591"/>
    </location>
</feature>
<feature type="compositionally biased region" description="Polar residues" evidence="1">
    <location>
        <begin position="489"/>
        <end position="509"/>
    </location>
</feature>
<keyword evidence="3" id="KW-1185">Reference proteome</keyword>
<comment type="caution">
    <text evidence="2">The sequence shown here is derived from an EMBL/GenBank/DDBJ whole genome shotgun (WGS) entry which is preliminary data.</text>
</comment>
<protein>
    <submittedName>
        <fullName evidence="2">Uncharacterized protein</fullName>
    </submittedName>
</protein>
<feature type="compositionally biased region" description="Basic and acidic residues" evidence="1">
    <location>
        <begin position="445"/>
        <end position="467"/>
    </location>
</feature>
<dbReference type="EMBL" id="PDNB01000043">
    <property type="protein sequence ID" value="PGH13663.1"/>
    <property type="molecule type" value="Genomic_DNA"/>
</dbReference>
<feature type="compositionally biased region" description="Polar residues" evidence="1">
    <location>
        <begin position="708"/>
        <end position="720"/>
    </location>
</feature>
<feature type="compositionally biased region" description="Low complexity" evidence="1">
    <location>
        <begin position="973"/>
        <end position="986"/>
    </location>
</feature>
<proteinExistence type="predicted"/>
<sequence>MNRFRTRKKNKEAQAGHDYKDTQPLPLFAAKSFKKNNNKKAPVETKPELDLSSALPSSDEFRTSLLMPNLSARFSMLREQDDPNSKIGKANDDSVLFPKRASRLNLFGGPNGLLSDIAEVSSLKSGSARPSLAIGRGSYASGEGGYGTDDDFSPGGSVMSRSRPGEGNNLFGGRQKVYKIPVSSSTTPRSGSASEASGAGGGLRGRPVYEDDVGLSAFQKLRAKEKEQQMELELEAQQNNKQDTEDEGSLASRPSVNRTSTSNTSVDSLPRNSGPGATPSSTSKPAFAHVKLNPISTNIERNPTKTRRYGQGTDTQQPSAISRLESLSRQRAGINDNSQINRSVSKSATSLNEKFQNRPPVYTSSGFRPTSPPPSASKTPAEADDSANKGEPQKAQNNANTSFPFSPPLSPPISESEEQASLEAALQPEDRGKATAMGLFNKPASKYDDTKFSQRQRQMYEGRDTPPSRRRSPQPRSSDLESTSRSSREVSNAGSHRSKVNSLVSQFNGSLEEGQRSRDRSVASSIRKPSPARPANGGTFLSGSDSGSDDEPEASLSSKLEEVLSLDSIHPAFRSSTGSGNSTRDSLNNKDSYIGTPELRLSEARDLNTIEENKSAEGDSFPVAEEPVGDAPDSPTLGPAGLGLSGLVRAHLRHDSDTSTYQPPSPGPPKHTEVSRELNPSVLAARDANHAVSVHSNPWEYDDIYNKPGSSGSDKQATNKTTDHETPPADFSSMSMRAKQILGQATALSTQGQSQDKPEVPPLSVKRNKSPKSPKSPTSHATPWEEEAKHGHQRGGSSETQKEREELAHELAERRRKVHEKLRGVAESESRSGSPTPGHRFPEYNSAGKPGNAFAMLKNKSGRNPISGKQDVPQSKAMKMLGMDPAAHGAANDSWRDDERNRTRQPTMQRISQDEFEDSFYGERSPPSHRSSQRNRSSSDVSGRSKSQHRYRDDLGSVGEYPYGQNDISGEGSKSSKAPTSVSSSARPSVDTNDHMPSERCASAASGRFRSNSRSATQGFFDIGAPPPTQSNSGESMGNSPRPSPITPYSANATPPLYETSPIHPSLSAAASIVPSLPNSGVGQRHQGLGSHKKAIDKSKISQPKFVSSTSNVPTVGLPPNASLSNGATPPIPPMNPRRRRQTTAQTLLNAFKVSSDKSDKNDHSSSNPTTPKDEHSIFSDEDKRSKPRQRLRKISSEGGNMNAKARQQAMNSSSPALPQFPKKAPTMEGGMF</sequence>
<feature type="compositionally biased region" description="Polar residues" evidence="1">
    <location>
        <begin position="1030"/>
        <end position="1053"/>
    </location>
</feature>
<feature type="compositionally biased region" description="Low complexity" evidence="1">
    <location>
        <begin position="554"/>
        <end position="568"/>
    </location>
</feature>
<feature type="compositionally biased region" description="Low complexity" evidence="1">
    <location>
        <begin position="183"/>
        <end position="197"/>
    </location>
</feature>
<feature type="compositionally biased region" description="Low complexity" evidence="1">
    <location>
        <begin position="252"/>
        <end position="268"/>
    </location>
</feature>
<feature type="compositionally biased region" description="Low complexity" evidence="1">
    <location>
        <begin position="924"/>
        <end position="945"/>
    </location>
</feature>
<feature type="compositionally biased region" description="Polar residues" evidence="1">
    <location>
        <begin position="312"/>
        <end position="354"/>
    </location>
</feature>
<dbReference type="OrthoDB" id="5335210at2759"/>
<accession>A0A2B7XY05</accession>
<feature type="compositionally biased region" description="Basic and acidic residues" evidence="1">
    <location>
        <begin position="1172"/>
        <end position="1185"/>
    </location>
</feature>
<organism evidence="2 3">
    <name type="scientific">Helicocarpus griseus UAMH5409</name>
    <dbReference type="NCBI Taxonomy" id="1447875"/>
    <lineage>
        <taxon>Eukaryota</taxon>
        <taxon>Fungi</taxon>
        <taxon>Dikarya</taxon>
        <taxon>Ascomycota</taxon>
        <taxon>Pezizomycotina</taxon>
        <taxon>Eurotiomycetes</taxon>
        <taxon>Eurotiomycetidae</taxon>
        <taxon>Onygenales</taxon>
        <taxon>Ajellomycetaceae</taxon>
        <taxon>Helicocarpus</taxon>
    </lineage>
</organism>
<gene>
    <name evidence="2" type="ORF">AJ79_03511</name>
</gene>
<dbReference type="AlphaFoldDB" id="A0A2B7XY05"/>
<feature type="compositionally biased region" description="Polar residues" evidence="1">
    <location>
        <begin position="1009"/>
        <end position="1018"/>
    </location>
</feature>
<feature type="region of interest" description="Disordered" evidence="1">
    <location>
        <begin position="224"/>
        <end position="1233"/>
    </location>
</feature>
<feature type="compositionally biased region" description="Basic and acidic residues" evidence="1">
    <location>
        <begin position="1155"/>
        <end position="1164"/>
    </location>
</feature>
<evidence type="ECO:0000313" key="2">
    <source>
        <dbReference type="EMBL" id="PGH13663.1"/>
    </source>
</evidence>